<dbReference type="RefSeq" id="WP_261973244.1">
    <property type="nucleotide sequence ID" value="NZ_CP103460.1"/>
</dbReference>
<reference evidence="1 2" key="1">
    <citation type="journal article" date="2014" name="Int. J. Syst. Evol. Microbiol.">
        <title>Complete genome sequence of Corynebacterium casei LMG S-19264T (=DSM 44701T), isolated from a smear-ripened cheese.</title>
        <authorList>
            <consortium name="US DOE Joint Genome Institute (JGI-PGF)"/>
            <person name="Walter F."/>
            <person name="Albersmeier A."/>
            <person name="Kalinowski J."/>
            <person name="Ruckert C."/>
        </authorList>
    </citation>
    <scope>NUCLEOTIDE SEQUENCE [LARGE SCALE GENOMIC DNA]</scope>
    <source>
        <strain evidence="1 2">CECT 8670</strain>
    </source>
</reference>
<comment type="caution">
    <text evidence="1">The sequence shown here is derived from an EMBL/GenBank/DDBJ whole genome shotgun (WGS) entry which is preliminary data.</text>
</comment>
<dbReference type="InterPro" id="IPR056955">
    <property type="entry name" value="ORC-CDC6-like"/>
</dbReference>
<name>A0AAJ1VGY9_9FLAO</name>
<dbReference type="Proteomes" id="UP001228636">
    <property type="component" value="Unassembled WGS sequence"/>
</dbReference>
<gene>
    <name evidence="1" type="ORF">QWY81_11660</name>
</gene>
<dbReference type="Pfam" id="PF24389">
    <property type="entry name" value="ORC-CDC6-like"/>
    <property type="match status" value="1"/>
</dbReference>
<dbReference type="AlphaFoldDB" id="A0AAJ1VGY9"/>
<evidence type="ECO:0000313" key="2">
    <source>
        <dbReference type="Proteomes" id="UP001228636"/>
    </source>
</evidence>
<sequence length="578" mass="66303">MYKKHRNPFEFEAANNLSDDEILDYYIDDYNYSRFINTTRNIFLQGARGTGKTMSLLYNSFKIQYKKALKNGKEVDYSRIGIYIPCNTPLFHKKEHLLLKDDFKASLITEHFLVLSIVNSISNTLSEIVELDNISLELSEDLKNQIEYVLGAELIKGVSFFRAMSMYSDKESTEAQKIINNQKNDDFYQNTLTFSSLVMPFLKCIKQIECLKESHFLLLIDDAHDLNIDQKKTINSWIAYRDHSQFSFKVATAESSPNFITSTGGMILEGHDFVSVDMLKPYQNKESEFGKLAKKIILKRLQKYGINESLKNFFPTSPSFKDDIDRAREKVRKEAIEKYDGGKDSQISDHVAKYTRAEYFKSRPSKANLPPYSGFETIIDVSTGVIRNLLDPCYWMYDAELSESNDKIKLIPHGTQQSVLISRSNKLWERLEGLDKTDVDCSKDQAEQIFNLFENLMVHFKGRLMSELSEPRTVTFVITSQVKELMEKIKPLLDIAQKAQLLYTRHGKDKRTSKKITVYVPNRLLLINRGLDPHGQYASASIKSSDILAAATKNKKIPVPKTIGADEIIQISLFETNG</sequence>
<dbReference type="EMBL" id="JAUFQH010000010">
    <property type="protein sequence ID" value="MDN3620111.1"/>
    <property type="molecule type" value="Genomic_DNA"/>
</dbReference>
<evidence type="ECO:0000313" key="1">
    <source>
        <dbReference type="EMBL" id="MDN3620111.1"/>
    </source>
</evidence>
<proteinExistence type="predicted"/>
<organism evidence="1 2">
    <name type="scientific">Polaribacter sejongensis</name>
    <dbReference type="NCBI Taxonomy" id="985043"/>
    <lineage>
        <taxon>Bacteria</taxon>
        <taxon>Pseudomonadati</taxon>
        <taxon>Bacteroidota</taxon>
        <taxon>Flavobacteriia</taxon>
        <taxon>Flavobacteriales</taxon>
        <taxon>Flavobacteriaceae</taxon>
    </lineage>
</organism>
<protein>
    <submittedName>
        <fullName evidence="1">Uncharacterized protein</fullName>
    </submittedName>
</protein>
<accession>A0AAJ1VGY9</accession>